<reference evidence="1" key="1">
    <citation type="submission" date="2022-03" db="EMBL/GenBank/DDBJ databases">
        <authorList>
            <person name="Sayadi A."/>
        </authorList>
    </citation>
    <scope>NUCLEOTIDE SEQUENCE</scope>
</reference>
<proteinExistence type="predicted"/>
<dbReference type="EMBL" id="CAKOFQ010006908">
    <property type="protein sequence ID" value="CAH1981422.1"/>
    <property type="molecule type" value="Genomic_DNA"/>
</dbReference>
<keyword evidence="2" id="KW-1185">Reference proteome</keyword>
<protein>
    <submittedName>
        <fullName evidence="1">Uncharacterized protein</fullName>
    </submittedName>
</protein>
<accession>A0A9P0KTU7</accession>
<evidence type="ECO:0000313" key="1">
    <source>
        <dbReference type="EMBL" id="CAH1981422.1"/>
    </source>
</evidence>
<comment type="caution">
    <text evidence="1">The sequence shown here is derived from an EMBL/GenBank/DDBJ whole genome shotgun (WGS) entry which is preliminary data.</text>
</comment>
<evidence type="ECO:0000313" key="2">
    <source>
        <dbReference type="Proteomes" id="UP001152888"/>
    </source>
</evidence>
<dbReference type="OrthoDB" id="6786557at2759"/>
<gene>
    <name evidence="1" type="ORF">ACAOBT_LOCUS14474</name>
</gene>
<organism evidence="1 2">
    <name type="scientific">Acanthoscelides obtectus</name>
    <name type="common">Bean weevil</name>
    <name type="synonym">Bruchus obtectus</name>
    <dbReference type="NCBI Taxonomy" id="200917"/>
    <lineage>
        <taxon>Eukaryota</taxon>
        <taxon>Metazoa</taxon>
        <taxon>Ecdysozoa</taxon>
        <taxon>Arthropoda</taxon>
        <taxon>Hexapoda</taxon>
        <taxon>Insecta</taxon>
        <taxon>Pterygota</taxon>
        <taxon>Neoptera</taxon>
        <taxon>Endopterygota</taxon>
        <taxon>Coleoptera</taxon>
        <taxon>Polyphaga</taxon>
        <taxon>Cucujiformia</taxon>
        <taxon>Chrysomeloidea</taxon>
        <taxon>Chrysomelidae</taxon>
        <taxon>Bruchinae</taxon>
        <taxon>Bruchini</taxon>
        <taxon>Acanthoscelides</taxon>
    </lineage>
</organism>
<dbReference type="AlphaFoldDB" id="A0A9P0KTU7"/>
<sequence>MAFNTSGSIADMNCLDTLNKNERDIKLSPVAKNLSVIANFISLGIASRNWVDCFVIFGLSNFKSQSNFFSDMRVKFLKRISLSSRSSLIITLLRLL</sequence>
<dbReference type="Proteomes" id="UP001152888">
    <property type="component" value="Unassembled WGS sequence"/>
</dbReference>
<name>A0A9P0KTU7_ACAOB</name>